<gene>
    <name evidence="1" type="ORF">FKR81_37725</name>
</gene>
<organism evidence="1 2">
    <name type="scientific">Lentzea tibetensis</name>
    <dbReference type="NCBI Taxonomy" id="2591470"/>
    <lineage>
        <taxon>Bacteria</taxon>
        <taxon>Bacillati</taxon>
        <taxon>Actinomycetota</taxon>
        <taxon>Actinomycetes</taxon>
        <taxon>Pseudonocardiales</taxon>
        <taxon>Pseudonocardiaceae</taxon>
        <taxon>Lentzea</taxon>
    </lineage>
</organism>
<dbReference type="AlphaFoldDB" id="A0A563EHJ3"/>
<name>A0A563EHJ3_9PSEU</name>
<dbReference type="Proteomes" id="UP000316639">
    <property type="component" value="Unassembled WGS sequence"/>
</dbReference>
<evidence type="ECO:0000313" key="1">
    <source>
        <dbReference type="EMBL" id="TWP45964.1"/>
    </source>
</evidence>
<reference evidence="1 2" key="1">
    <citation type="submission" date="2019-07" db="EMBL/GenBank/DDBJ databases">
        <title>Lentzea xizangensis sp. nov., isolated from Qinghai-Tibetan Plateau Soils.</title>
        <authorList>
            <person name="Huang J."/>
        </authorList>
    </citation>
    <scope>NUCLEOTIDE SEQUENCE [LARGE SCALE GENOMIC DNA]</scope>
    <source>
        <strain evidence="1 2">FXJ1.1311</strain>
    </source>
</reference>
<proteinExistence type="predicted"/>
<comment type="caution">
    <text evidence="1">The sequence shown here is derived from an EMBL/GenBank/DDBJ whole genome shotgun (WGS) entry which is preliminary data.</text>
</comment>
<dbReference type="RefSeq" id="WP_146359160.1">
    <property type="nucleotide sequence ID" value="NZ_VOBR01000037.1"/>
</dbReference>
<dbReference type="OrthoDB" id="3453448at2"/>
<dbReference type="EMBL" id="VOBR01000037">
    <property type="protein sequence ID" value="TWP45964.1"/>
    <property type="molecule type" value="Genomic_DNA"/>
</dbReference>
<accession>A0A563EHJ3</accession>
<sequence>MGERSNHRQGSMFVATIRWEYKVKTAMSTMRFACVADASEYRELLRDPSVTSVWHFDSSGGIDPASPEVFELTAFAVDGKERKIRRTNRPGAQVYSASLGVEVGTDQEVTVAYTYRVLAQCNSHLLYLDLPRPTKGLHVQLDYHQAGIRRMNTVDYFASSQASRVEQPRHADDAKTVNIQLRRVDAAAGWSGVRVGARGGAREAVEPSVFW</sequence>
<protein>
    <submittedName>
        <fullName evidence="1">Uncharacterized protein</fullName>
    </submittedName>
</protein>
<evidence type="ECO:0000313" key="2">
    <source>
        <dbReference type="Proteomes" id="UP000316639"/>
    </source>
</evidence>
<keyword evidence="2" id="KW-1185">Reference proteome</keyword>